<dbReference type="SUPFAM" id="SSF55874">
    <property type="entry name" value="ATPase domain of HSP90 chaperone/DNA topoisomerase II/histidine kinase"/>
    <property type="match status" value="1"/>
</dbReference>
<feature type="region of interest" description="Disordered" evidence="6">
    <location>
        <begin position="381"/>
        <end position="416"/>
    </location>
</feature>
<comment type="caution">
    <text evidence="8">The sequence shown here is derived from an EMBL/GenBank/DDBJ whole genome shotgun (WGS) entry which is preliminary data.</text>
</comment>
<dbReference type="Pfam" id="PF02518">
    <property type="entry name" value="HATPase_c"/>
    <property type="match status" value="1"/>
</dbReference>
<feature type="domain" description="Histidine kinase" evidence="7">
    <location>
        <begin position="165"/>
        <end position="346"/>
    </location>
</feature>
<dbReference type="InterPro" id="IPR003594">
    <property type="entry name" value="HATPase_dom"/>
</dbReference>
<feature type="compositionally biased region" description="Low complexity" evidence="6">
    <location>
        <begin position="384"/>
        <end position="398"/>
    </location>
</feature>
<accession>A0A835YYH2</accession>
<dbReference type="EMBL" id="JAFCMP010000284">
    <property type="protein sequence ID" value="KAG5181895.1"/>
    <property type="molecule type" value="Genomic_DNA"/>
</dbReference>
<evidence type="ECO:0000256" key="2">
    <source>
        <dbReference type="ARBA" id="ARBA00012438"/>
    </source>
</evidence>
<dbReference type="GO" id="GO:0000160">
    <property type="term" value="P:phosphorelay signal transduction system"/>
    <property type="evidence" value="ECO:0007669"/>
    <property type="project" value="UniProtKB-KW"/>
</dbReference>
<gene>
    <name evidence="8" type="ORF">JKP88DRAFT_263533</name>
    <name evidence="9" type="ORF">JKP88DRAFT_268797</name>
</gene>
<dbReference type="Gene3D" id="3.30.565.10">
    <property type="entry name" value="Histidine kinase-like ATPase, C-terminal domain"/>
    <property type="match status" value="1"/>
</dbReference>
<keyword evidence="4" id="KW-0418">Kinase</keyword>
<dbReference type="PROSITE" id="PS50109">
    <property type="entry name" value="HIS_KIN"/>
    <property type="match status" value="1"/>
</dbReference>
<dbReference type="OrthoDB" id="2015534at2759"/>
<evidence type="ECO:0000313" key="10">
    <source>
        <dbReference type="Proteomes" id="UP000664859"/>
    </source>
</evidence>
<dbReference type="Proteomes" id="UP000664859">
    <property type="component" value="Unassembled WGS sequence"/>
</dbReference>
<evidence type="ECO:0000256" key="5">
    <source>
        <dbReference type="ARBA" id="ARBA00023012"/>
    </source>
</evidence>
<evidence type="ECO:0000256" key="1">
    <source>
        <dbReference type="ARBA" id="ARBA00000085"/>
    </source>
</evidence>
<dbReference type="SMART" id="SM00387">
    <property type="entry name" value="HATPase_c"/>
    <property type="match status" value="1"/>
</dbReference>
<evidence type="ECO:0000256" key="3">
    <source>
        <dbReference type="ARBA" id="ARBA00022679"/>
    </source>
</evidence>
<evidence type="ECO:0000256" key="6">
    <source>
        <dbReference type="SAM" id="MobiDB-lite"/>
    </source>
</evidence>
<dbReference type="InterPro" id="IPR050736">
    <property type="entry name" value="Sensor_HK_Regulatory"/>
</dbReference>
<dbReference type="InterPro" id="IPR036890">
    <property type="entry name" value="HATPase_C_sf"/>
</dbReference>
<evidence type="ECO:0000313" key="9">
    <source>
        <dbReference type="EMBL" id="KAG5181895.1"/>
    </source>
</evidence>
<keyword evidence="5" id="KW-0902">Two-component regulatory system</keyword>
<dbReference type="PANTHER" id="PTHR43711:SF31">
    <property type="entry name" value="HISTIDINE KINASE"/>
    <property type="match status" value="1"/>
</dbReference>
<sequence length="416" mass="46315">MTSTYGAALPLPVSPPPCSRSRRLEGCDSEDEEYDHVHNDPYVEVVMLRRQQRRQLHDRRSAMRKSYDAQTAVLRKSQHKERKKMMDVMRGDIDRLHRVQVEKHDELKRSRERIRTILSDAHRAAVHVLREKQRLELYKLAEEKRRSVASSVISNAKAQEAMSNHVFHEMRNVLSSMLAIADTMADDPELRDMALRQRSMCQYAVETMDTMLDVTLYQGGMYKVRKAPMKLTDLLDSAIMLQGDRVAHGVTLSRSAPDSEFDVDAHVLTQLLVNLLSNSSKVVKSGQIRLVAREARPCHMELGVSDTGPGMVTFPADPDEYKRRSCGYGLYLVHLIAKSMGADLTVLTPVPAEHWTRQSSLGGPGAYVSLKFECARSVLSAPKAADSSGSTDGAAARAPGAGESRPQLGGHNGAEL</sequence>
<keyword evidence="3" id="KW-0808">Transferase</keyword>
<evidence type="ECO:0000313" key="8">
    <source>
        <dbReference type="EMBL" id="KAG5181760.1"/>
    </source>
</evidence>
<dbReference type="GO" id="GO:0004673">
    <property type="term" value="F:protein histidine kinase activity"/>
    <property type="evidence" value="ECO:0007669"/>
    <property type="project" value="UniProtKB-EC"/>
</dbReference>
<keyword evidence="10" id="KW-1185">Reference proteome</keyword>
<name>A0A835YYH2_9STRA</name>
<evidence type="ECO:0000259" key="7">
    <source>
        <dbReference type="PROSITE" id="PS50109"/>
    </source>
</evidence>
<dbReference type="InterPro" id="IPR005467">
    <property type="entry name" value="His_kinase_dom"/>
</dbReference>
<evidence type="ECO:0000256" key="4">
    <source>
        <dbReference type="ARBA" id="ARBA00022777"/>
    </source>
</evidence>
<dbReference type="EC" id="2.7.13.3" evidence="2"/>
<comment type="catalytic activity">
    <reaction evidence="1">
        <text>ATP + protein L-histidine = ADP + protein N-phospho-L-histidine.</text>
        <dbReference type="EC" id="2.7.13.3"/>
    </reaction>
</comment>
<dbReference type="AlphaFoldDB" id="A0A835YYH2"/>
<organism evidence="8 10">
    <name type="scientific">Tribonema minus</name>
    <dbReference type="NCBI Taxonomy" id="303371"/>
    <lineage>
        <taxon>Eukaryota</taxon>
        <taxon>Sar</taxon>
        <taxon>Stramenopiles</taxon>
        <taxon>Ochrophyta</taxon>
        <taxon>PX clade</taxon>
        <taxon>Xanthophyceae</taxon>
        <taxon>Tribonematales</taxon>
        <taxon>Tribonemataceae</taxon>
        <taxon>Tribonema</taxon>
    </lineage>
</organism>
<feature type="region of interest" description="Disordered" evidence="6">
    <location>
        <begin position="1"/>
        <end position="33"/>
    </location>
</feature>
<dbReference type="EMBL" id="JAFCMP010000301">
    <property type="protein sequence ID" value="KAG5181760.1"/>
    <property type="molecule type" value="Genomic_DNA"/>
</dbReference>
<protein>
    <recommendedName>
        <fullName evidence="2">histidine kinase</fullName>
        <ecNumber evidence="2">2.7.13.3</ecNumber>
    </recommendedName>
</protein>
<proteinExistence type="predicted"/>
<dbReference type="PANTHER" id="PTHR43711">
    <property type="entry name" value="TWO-COMPONENT HISTIDINE KINASE"/>
    <property type="match status" value="1"/>
</dbReference>
<reference evidence="8" key="1">
    <citation type="submission" date="2021-02" db="EMBL/GenBank/DDBJ databases">
        <title>First Annotated Genome of the Yellow-green Alga Tribonema minus.</title>
        <authorList>
            <person name="Mahan K.M."/>
        </authorList>
    </citation>
    <scope>NUCLEOTIDE SEQUENCE</scope>
    <source>
        <strain evidence="8">UTEX B ZZ1240</strain>
    </source>
</reference>